<evidence type="ECO:0000313" key="2">
    <source>
        <dbReference type="EMBL" id="KGJ04924.1"/>
    </source>
</evidence>
<name>A0A099F3E9_9RHOB</name>
<proteinExistence type="predicted"/>
<gene>
    <name evidence="2" type="ORF">IT41_07795</name>
</gene>
<dbReference type="Proteomes" id="UP000029846">
    <property type="component" value="Unassembled WGS sequence"/>
</dbReference>
<organism evidence="2 3">
    <name type="scientific">Paracoccus halophilus</name>
    <dbReference type="NCBI Taxonomy" id="376733"/>
    <lineage>
        <taxon>Bacteria</taxon>
        <taxon>Pseudomonadati</taxon>
        <taxon>Pseudomonadota</taxon>
        <taxon>Alphaproteobacteria</taxon>
        <taxon>Rhodobacterales</taxon>
        <taxon>Paracoccaceae</taxon>
        <taxon>Paracoccus</taxon>
    </lineage>
</organism>
<comment type="caution">
    <text evidence="2">The sequence shown here is derived from an EMBL/GenBank/DDBJ whole genome shotgun (WGS) entry which is preliminary data.</text>
</comment>
<evidence type="ECO:0000256" key="1">
    <source>
        <dbReference type="SAM" id="MobiDB-lite"/>
    </source>
</evidence>
<feature type="region of interest" description="Disordered" evidence="1">
    <location>
        <begin position="1"/>
        <end position="32"/>
    </location>
</feature>
<reference evidence="2 3" key="2">
    <citation type="submission" date="2014-10" db="EMBL/GenBank/DDBJ databases">
        <title>Paracoccus sanguinis sp. nov., isolated from clinical specimens of New York State patients.</title>
        <authorList>
            <person name="Mingle L.A."/>
            <person name="Cole J.A."/>
            <person name="Lapierre P."/>
            <person name="Musser K.A."/>
        </authorList>
    </citation>
    <scope>NUCLEOTIDE SEQUENCE [LARGE SCALE GENOMIC DNA]</scope>
    <source>
        <strain evidence="2 3">JCM 14014</strain>
    </source>
</reference>
<sequence>MQEIRRIADRMAQRHPSQLKSSHGRSGKGRVKDCGDRLAGDKLFGVFSFMPREGRYIFCFDAGQGRFGAWADWTRGEGVLRLQTSMAGPAGLLAATRHAV</sequence>
<keyword evidence="3" id="KW-1185">Reference proteome</keyword>
<dbReference type="AlphaFoldDB" id="A0A099F3E9"/>
<feature type="compositionally biased region" description="Basic and acidic residues" evidence="1">
    <location>
        <begin position="1"/>
        <end position="12"/>
    </location>
</feature>
<dbReference type="OrthoDB" id="9778801at2"/>
<dbReference type="RefSeq" id="WP_074947991.1">
    <property type="nucleotide sequence ID" value="NZ_JRKN01000008.1"/>
</dbReference>
<reference evidence="2 3" key="1">
    <citation type="submission" date="2014-09" db="EMBL/GenBank/DDBJ databases">
        <authorList>
            <person name="McGinnis J.M."/>
            <person name="Wolfgang W.J."/>
        </authorList>
    </citation>
    <scope>NUCLEOTIDE SEQUENCE [LARGE SCALE GENOMIC DNA]</scope>
    <source>
        <strain evidence="2 3">JCM 14014</strain>
    </source>
</reference>
<accession>A0A099F3E9</accession>
<dbReference type="EMBL" id="JRKN01000008">
    <property type="protein sequence ID" value="KGJ04924.1"/>
    <property type="molecule type" value="Genomic_DNA"/>
</dbReference>
<protein>
    <submittedName>
        <fullName evidence="2">Uncharacterized protein</fullName>
    </submittedName>
</protein>
<evidence type="ECO:0000313" key="3">
    <source>
        <dbReference type="Proteomes" id="UP000029846"/>
    </source>
</evidence>